<dbReference type="Proteomes" id="UP000012960">
    <property type="component" value="Unplaced"/>
</dbReference>
<name>A0A804HPR0_MUSAM</name>
<organism evidence="3 4">
    <name type="scientific">Musa acuminata subsp. malaccensis</name>
    <name type="common">Wild banana</name>
    <name type="synonym">Musa malaccensis</name>
    <dbReference type="NCBI Taxonomy" id="214687"/>
    <lineage>
        <taxon>Eukaryota</taxon>
        <taxon>Viridiplantae</taxon>
        <taxon>Streptophyta</taxon>
        <taxon>Embryophyta</taxon>
        <taxon>Tracheophyta</taxon>
        <taxon>Spermatophyta</taxon>
        <taxon>Magnoliopsida</taxon>
        <taxon>Liliopsida</taxon>
        <taxon>Zingiberales</taxon>
        <taxon>Musaceae</taxon>
        <taxon>Musa</taxon>
    </lineage>
</organism>
<dbReference type="AlphaFoldDB" id="A0A804HPR0"/>
<accession>A0A804HPR0</accession>
<keyword evidence="4" id="KW-1185">Reference proteome</keyword>
<feature type="region of interest" description="Disordered" evidence="1">
    <location>
        <begin position="64"/>
        <end position="88"/>
    </location>
</feature>
<evidence type="ECO:0000313" key="4">
    <source>
        <dbReference type="Proteomes" id="UP000012960"/>
    </source>
</evidence>
<gene>
    <name evidence="2" type="ORF">GSMUA_286990.1</name>
</gene>
<proteinExistence type="predicted"/>
<evidence type="ECO:0000313" key="2">
    <source>
        <dbReference type="EMBL" id="CAG1858404.1"/>
    </source>
</evidence>
<dbReference type="PANTHER" id="PTHR36383">
    <property type="entry name" value="OS09G0529350 PROTEIN"/>
    <property type="match status" value="1"/>
</dbReference>
<evidence type="ECO:0000256" key="1">
    <source>
        <dbReference type="SAM" id="MobiDB-lite"/>
    </source>
</evidence>
<reference evidence="2" key="1">
    <citation type="submission" date="2021-03" db="EMBL/GenBank/DDBJ databases">
        <authorList>
            <consortium name="Genoscope - CEA"/>
            <person name="William W."/>
        </authorList>
    </citation>
    <scope>NUCLEOTIDE SEQUENCE</scope>
    <source>
        <strain evidence="2">Doubled-haploid Pahang</strain>
    </source>
</reference>
<protein>
    <submittedName>
        <fullName evidence="2">(wild Malaysian banana) hypothetical protein</fullName>
    </submittedName>
</protein>
<dbReference type="OrthoDB" id="10422780at2759"/>
<dbReference type="EMBL" id="HG996466">
    <property type="protein sequence ID" value="CAG1858404.1"/>
    <property type="molecule type" value="Genomic_DNA"/>
</dbReference>
<evidence type="ECO:0000313" key="3">
    <source>
        <dbReference type="EnsemblPlants" id="Ma01_p03130.1"/>
    </source>
</evidence>
<dbReference type="Gramene" id="Ma01_t03130.1">
    <property type="protein sequence ID" value="Ma01_p03130.1"/>
    <property type="gene ID" value="Ma01_g03130"/>
</dbReference>
<dbReference type="PANTHER" id="PTHR36383:SF1">
    <property type="entry name" value="PROTEIN, PUTATIVE-RELATED"/>
    <property type="match status" value="1"/>
</dbReference>
<dbReference type="EnsemblPlants" id="Ma01_t03130.1">
    <property type="protein sequence ID" value="Ma01_p03130.1"/>
    <property type="gene ID" value="Ma01_g03130"/>
</dbReference>
<reference evidence="3" key="2">
    <citation type="submission" date="2021-05" db="UniProtKB">
        <authorList>
            <consortium name="EnsemblPlants"/>
        </authorList>
    </citation>
    <scope>IDENTIFICATION</scope>
    <source>
        <strain evidence="3">subsp. malaccensis</strain>
    </source>
</reference>
<sequence>MTGWRNCVIVYPLSRCSPPPSHGEITDRGRWNLISPLHSPASSSLLGPRNIISNFPHDFRLLKPNPKSNNLSTSPLRGRSGANSKGTEEKLLRRAREALSGSRRLEGLESEGGGLAAAVTAKPLELGTESSISSSIDGAVCASENFFMFLAAAIAFDLCFKMMVYKSFSY</sequence>
<feature type="compositionally biased region" description="Polar residues" evidence="1">
    <location>
        <begin position="66"/>
        <end position="85"/>
    </location>
</feature>